<evidence type="ECO:0000313" key="2">
    <source>
        <dbReference type="Proteomes" id="UP000234181"/>
    </source>
</evidence>
<organism evidence="1 2">
    <name type="scientific">Xanthomonas campestris pv. phaseoli</name>
    <dbReference type="NCBI Taxonomy" id="317013"/>
    <lineage>
        <taxon>Bacteria</taxon>
        <taxon>Pseudomonadati</taxon>
        <taxon>Pseudomonadota</taxon>
        <taxon>Gammaproteobacteria</taxon>
        <taxon>Lysobacterales</taxon>
        <taxon>Lysobacteraceae</taxon>
        <taxon>Xanthomonas</taxon>
    </lineage>
</organism>
<comment type="caution">
    <text evidence="1">The sequence shown here is derived from an EMBL/GenBank/DDBJ whole genome shotgun (WGS) entry which is preliminary data.</text>
</comment>
<keyword evidence="2" id="KW-1185">Reference proteome</keyword>
<sequence length="117" mass="12651">MFSNQPPANCPARCPRRLRDRWRHGCRHRAPWTGLRRVPQAVGRRALDTASLPQGPCPPTKAGGFASEHFRSRLAVATLSMTGAPEHPARNAGATAPADMLRQAVPGRCVAAHASRD</sequence>
<reference evidence="1 2" key="1">
    <citation type="submission" date="2017-10" db="EMBL/GenBank/DDBJ databases">
        <authorList>
            <person name="Regsiter A."/>
            <person name="William W."/>
        </authorList>
    </citation>
    <scope>NUCLEOTIDE SEQUENCE [LARGE SCALE GENOMIC DNA]</scope>
    <source>
        <strain evidence="1 2">CFBP6984</strain>
    </source>
</reference>
<dbReference type="EMBL" id="OCYT01000113">
    <property type="protein sequence ID" value="SON84064.1"/>
    <property type="molecule type" value="Genomic_DNA"/>
</dbReference>
<protein>
    <submittedName>
        <fullName evidence="1">Uncharacterized protein</fullName>
    </submittedName>
</protein>
<name>A0ABY1TUP9_XANCH</name>
<dbReference type="Proteomes" id="UP000234181">
    <property type="component" value="Unassembled WGS sequence"/>
</dbReference>
<accession>A0ABY1TUP9</accession>
<evidence type="ECO:0000313" key="1">
    <source>
        <dbReference type="EMBL" id="SON84064.1"/>
    </source>
</evidence>
<gene>
    <name evidence="1" type="ORF">XAP6984_560054</name>
</gene>
<proteinExistence type="predicted"/>